<feature type="compositionally biased region" description="Polar residues" evidence="1">
    <location>
        <begin position="323"/>
        <end position="343"/>
    </location>
</feature>
<feature type="region of interest" description="Disordered" evidence="1">
    <location>
        <begin position="403"/>
        <end position="432"/>
    </location>
</feature>
<dbReference type="VEuPathDB" id="FungiDB:AMAG_15473"/>
<keyword evidence="4" id="KW-1185">Reference proteome</keyword>
<feature type="transmembrane region" description="Helical" evidence="2">
    <location>
        <begin position="81"/>
        <end position="101"/>
    </location>
</feature>
<evidence type="ECO:0000313" key="4">
    <source>
        <dbReference type="Proteomes" id="UP000054350"/>
    </source>
</evidence>
<reference evidence="3 4" key="1">
    <citation type="submission" date="2009-11" db="EMBL/GenBank/DDBJ databases">
        <title>Annotation of Allomyces macrogynus ATCC 38327.</title>
        <authorList>
            <consortium name="The Broad Institute Genome Sequencing Platform"/>
            <person name="Russ C."/>
            <person name="Cuomo C."/>
            <person name="Burger G."/>
            <person name="Gray M.W."/>
            <person name="Holland P.W.H."/>
            <person name="King N."/>
            <person name="Lang F.B.F."/>
            <person name="Roger A.J."/>
            <person name="Ruiz-Trillo I."/>
            <person name="Young S.K."/>
            <person name="Zeng Q."/>
            <person name="Gargeya S."/>
            <person name="Fitzgerald M."/>
            <person name="Haas B."/>
            <person name="Abouelleil A."/>
            <person name="Alvarado L."/>
            <person name="Arachchi H.M."/>
            <person name="Berlin A."/>
            <person name="Chapman S.B."/>
            <person name="Gearin G."/>
            <person name="Goldberg J."/>
            <person name="Griggs A."/>
            <person name="Gujja S."/>
            <person name="Hansen M."/>
            <person name="Heiman D."/>
            <person name="Howarth C."/>
            <person name="Larimer J."/>
            <person name="Lui A."/>
            <person name="MacDonald P.J.P."/>
            <person name="McCowen C."/>
            <person name="Montmayeur A."/>
            <person name="Murphy C."/>
            <person name="Neiman D."/>
            <person name="Pearson M."/>
            <person name="Priest M."/>
            <person name="Roberts A."/>
            <person name="Saif S."/>
            <person name="Shea T."/>
            <person name="Sisk P."/>
            <person name="Stolte C."/>
            <person name="Sykes S."/>
            <person name="Wortman J."/>
            <person name="Nusbaum C."/>
            <person name="Birren B."/>
        </authorList>
    </citation>
    <scope>NUCLEOTIDE SEQUENCE [LARGE SCALE GENOMIC DNA]</scope>
    <source>
        <strain evidence="3 4">ATCC 38327</strain>
    </source>
</reference>
<keyword evidence="2" id="KW-0472">Membrane</keyword>
<dbReference type="EMBL" id="GG745367">
    <property type="protein sequence ID" value="KNE70719.1"/>
    <property type="molecule type" value="Genomic_DNA"/>
</dbReference>
<organism evidence="3 4">
    <name type="scientific">Allomyces macrogynus (strain ATCC 38327)</name>
    <name type="common">Allomyces javanicus var. macrogynus</name>
    <dbReference type="NCBI Taxonomy" id="578462"/>
    <lineage>
        <taxon>Eukaryota</taxon>
        <taxon>Fungi</taxon>
        <taxon>Fungi incertae sedis</taxon>
        <taxon>Blastocladiomycota</taxon>
        <taxon>Blastocladiomycetes</taxon>
        <taxon>Blastocladiales</taxon>
        <taxon>Blastocladiaceae</taxon>
        <taxon>Allomyces</taxon>
    </lineage>
</organism>
<feature type="compositionally biased region" description="Low complexity" evidence="1">
    <location>
        <begin position="404"/>
        <end position="432"/>
    </location>
</feature>
<feature type="transmembrane region" description="Helical" evidence="2">
    <location>
        <begin position="116"/>
        <end position="134"/>
    </location>
</feature>
<dbReference type="OrthoDB" id="5566828at2759"/>
<feature type="transmembrane region" description="Helical" evidence="2">
    <location>
        <begin position="155"/>
        <end position="175"/>
    </location>
</feature>
<feature type="region of interest" description="Disordered" evidence="1">
    <location>
        <begin position="294"/>
        <end position="385"/>
    </location>
</feature>
<sequence length="451" mass="48349">MAPYPHTQTTPANLAAAAESAVKARGLFSSPAKDERIKAYQYDVAYVTAPRMLAGNGISLALSLLLFGMSARHYWQRRSSFYLAVLGLAVVFLASDIYYFATFAMGNLEPYLLEEVRAALGMISGAHISGLSIYRFAVFRKTTFARWYTTRLRNALLAFNYALCLGALCILIWLFSTDSTSVDVEALRAPIVTTVLAWAIFSDGAINLLTFLAVYSIQKRLGRDASAHRRHQIREVLILVCVITMSATTSLIYYNIEKNPWGQVIMNIDGRFYSVLALVIWYLIVQIVRNRNRSVGTGSSSGTTSDSKLRSASGPGSAGISRSLPNTSSGSRTFPSSTGSSNGMPGGTSGARTAYPWGNSNPTSPLVPSAAPLRPTAGSAPPLKPVAPVYHKGASDIWPMHTMPQGQGTQGTQGVPQRQGTPHAKAGSTRAVSTRVAAAVAAVRTASIPSK</sequence>
<feature type="transmembrane region" description="Helical" evidence="2">
    <location>
        <begin position="52"/>
        <end position="69"/>
    </location>
</feature>
<feature type="compositionally biased region" description="Low complexity" evidence="1">
    <location>
        <begin position="294"/>
        <end position="306"/>
    </location>
</feature>
<feature type="transmembrane region" description="Helical" evidence="2">
    <location>
        <begin position="236"/>
        <end position="256"/>
    </location>
</feature>
<proteinExistence type="predicted"/>
<keyword evidence="2" id="KW-0812">Transmembrane</keyword>
<evidence type="ECO:0000256" key="2">
    <source>
        <dbReference type="SAM" id="Phobius"/>
    </source>
</evidence>
<keyword evidence="2" id="KW-1133">Transmembrane helix</keyword>
<name>A0A0L0T829_ALLM3</name>
<gene>
    <name evidence="3" type="ORF">AMAG_15473</name>
</gene>
<dbReference type="AlphaFoldDB" id="A0A0L0T829"/>
<dbReference type="Proteomes" id="UP000054350">
    <property type="component" value="Unassembled WGS sequence"/>
</dbReference>
<feature type="transmembrane region" description="Helical" evidence="2">
    <location>
        <begin position="195"/>
        <end position="215"/>
    </location>
</feature>
<accession>A0A0L0T829</accession>
<protein>
    <submittedName>
        <fullName evidence="3">Uncharacterized protein</fullName>
    </submittedName>
</protein>
<evidence type="ECO:0000256" key="1">
    <source>
        <dbReference type="SAM" id="MobiDB-lite"/>
    </source>
</evidence>
<reference evidence="4" key="2">
    <citation type="submission" date="2009-11" db="EMBL/GenBank/DDBJ databases">
        <title>The Genome Sequence of Allomyces macrogynus strain ATCC 38327.</title>
        <authorList>
            <consortium name="The Broad Institute Genome Sequencing Platform"/>
            <person name="Russ C."/>
            <person name="Cuomo C."/>
            <person name="Shea T."/>
            <person name="Young S.K."/>
            <person name="Zeng Q."/>
            <person name="Koehrsen M."/>
            <person name="Haas B."/>
            <person name="Borodovsky M."/>
            <person name="Guigo R."/>
            <person name="Alvarado L."/>
            <person name="Berlin A."/>
            <person name="Borenstein D."/>
            <person name="Chen Z."/>
            <person name="Engels R."/>
            <person name="Freedman E."/>
            <person name="Gellesch M."/>
            <person name="Goldberg J."/>
            <person name="Griggs A."/>
            <person name="Gujja S."/>
            <person name="Heiman D."/>
            <person name="Hepburn T."/>
            <person name="Howarth C."/>
            <person name="Jen D."/>
            <person name="Larson L."/>
            <person name="Lewis B."/>
            <person name="Mehta T."/>
            <person name="Park D."/>
            <person name="Pearson M."/>
            <person name="Roberts A."/>
            <person name="Saif S."/>
            <person name="Shenoy N."/>
            <person name="Sisk P."/>
            <person name="Stolte C."/>
            <person name="Sykes S."/>
            <person name="Walk T."/>
            <person name="White J."/>
            <person name="Yandava C."/>
            <person name="Burger G."/>
            <person name="Gray M.W."/>
            <person name="Holland P.W.H."/>
            <person name="King N."/>
            <person name="Lang F.B.F."/>
            <person name="Roger A.J."/>
            <person name="Ruiz-Trillo I."/>
            <person name="Lander E."/>
            <person name="Nusbaum C."/>
        </authorList>
    </citation>
    <scope>NUCLEOTIDE SEQUENCE [LARGE SCALE GENOMIC DNA]</scope>
    <source>
        <strain evidence="4">ATCC 38327</strain>
    </source>
</reference>
<feature type="transmembrane region" description="Helical" evidence="2">
    <location>
        <begin position="268"/>
        <end position="285"/>
    </location>
</feature>
<evidence type="ECO:0000313" key="3">
    <source>
        <dbReference type="EMBL" id="KNE70719.1"/>
    </source>
</evidence>